<comment type="caution">
    <text evidence="3">The sequence shown here is derived from an EMBL/GenBank/DDBJ whole genome shotgun (WGS) entry which is preliminary data.</text>
</comment>
<proteinExistence type="predicted"/>
<dbReference type="PROSITE" id="PS50280">
    <property type="entry name" value="SET"/>
    <property type="match status" value="1"/>
</dbReference>
<organism evidence="3 4">
    <name type="scientific">Circinella minor</name>
    <dbReference type="NCBI Taxonomy" id="1195481"/>
    <lineage>
        <taxon>Eukaryota</taxon>
        <taxon>Fungi</taxon>
        <taxon>Fungi incertae sedis</taxon>
        <taxon>Mucoromycota</taxon>
        <taxon>Mucoromycotina</taxon>
        <taxon>Mucoromycetes</taxon>
        <taxon>Mucorales</taxon>
        <taxon>Lichtheimiaceae</taxon>
        <taxon>Circinella</taxon>
    </lineage>
</organism>
<dbReference type="Gene3D" id="2.170.270.10">
    <property type="entry name" value="SET domain"/>
    <property type="match status" value="1"/>
</dbReference>
<dbReference type="SMART" id="SM00317">
    <property type="entry name" value="SET"/>
    <property type="match status" value="1"/>
</dbReference>
<dbReference type="PANTHER" id="PTHR12977:SF4">
    <property type="entry name" value="HISTONE-LYSINE N-METHYLTRANSFERASE KMT5B"/>
    <property type="match status" value="1"/>
</dbReference>
<feature type="domain" description="SET" evidence="2">
    <location>
        <begin position="72"/>
        <end position="188"/>
    </location>
</feature>
<dbReference type="Proteomes" id="UP000646827">
    <property type="component" value="Unassembled WGS sequence"/>
</dbReference>
<feature type="region of interest" description="Disordered" evidence="1">
    <location>
        <begin position="220"/>
        <end position="329"/>
    </location>
</feature>
<feature type="compositionally biased region" description="Basic and acidic residues" evidence="1">
    <location>
        <begin position="399"/>
        <end position="410"/>
    </location>
</feature>
<dbReference type="AlphaFoldDB" id="A0A8H7SCY2"/>
<dbReference type="CDD" id="cd10524">
    <property type="entry name" value="SET_Suv4-20-like"/>
    <property type="match status" value="1"/>
</dbReference>
<dbReference type="SUPFAM" id="SSF82199">
    <property type="entry name" value="SET domain"/>
    <property type="match status" value="1"/>
</dbReference>
<evidence type="ECO:0000313" key="3">
    <source>
        <dbReference type="EMBL" id="KAG2228029.1"/>
    </source>
</evidence>
<evidence type="ECO:0000313" key="4">
    <source>
        <dbReference type="Proteomes" id="UP000646827"/>
    </source>
</evidence>
<dbReference type="OrthoDB" id="6627536at2759"/>
<reference evidence="3 4" key="1">
    <citation type="submission" date="2020-12" db="EMBL/GenBank/DDBJ databases">
        <title>Metabolic potential, ecology and presence of endohyphal bacteria is reflected in genomic diversity of Mucoromycotina.</title>
        <authorList>
            <person name="Muszewska A."/>
            <person name="Okrasinska A."/>
            <person name="Steczkiewicz K."/>
            <person name="Drgas O."/>
            <person name="Orlowska M."/>
            <person name="Perlinska-Lenart U."/>
            <person name="Aleksandrzak-Piekarczyk T."/>
            <person name="Szatraj K."/>
            <person name="Zielenkiewicz U."/>
            <person name="Pilsyk S."/>
            <person name="Malc E."/>
            <person name="Mieczkowski P."/>
            <person name="Kruszewska J.S."/>
            <person name="Biernat P."/>
            <person name="Pawlowska J."/>
        </authorList>
    </citation>
    <scope>NUCLEOTIDE SEQUENCE [LARGE SCALE GENOMIC DNA]</scope>
    <source>
        <strain evidence="3 4">CBS 142.35</strain>
    </source>
</reference>
<dbReference type="GO" id="GO:0042799">
    <property type="term" value="F:histone H4K20 methyltransferase activity"/>
    <property type="evidence" value="ECO:0007669"/>
    <property type="project" value="TreeGrafter"/>
</dbReference>
<feature type="region of interest" description="Disordered" evidence="1">
    <location>
        <begin position="578"/>
        <end position="614"/>
    </location>
</feature>
<feature type="region of interest" description="Disordered" evidence="1">
    <location>
        <begin position="465"/>
        <end position="489"/>
    </location>
</feature>
<keyword evidence="4" id="KW-1185">Reference proteome</keyword>
<dbReference type="EMBL" id="JAEPRB010000003">
    <property type="protein sequence ID" value="KAG2228029.1"/>
    <property type="molecule type" value="Genomic_DNA"/>
</dbReference>
<feature type="compositionally biased region" description="Basic residues" evidence="1">
    <location>
        <begin position="592"/>
        <end position="608"/>
    </location>
</feature>
<feature type="compositionally biased region" description="Acidic residues" evidence="1">
    <location>
        <begin position="465"/>
        <end position="478"/>
    </location>
</feature>
<sequence>MDFADLSKYDDLCSDIFLDALYLWFKTSKMNTDHRRPRIPANKVLDIIQRRVLQERNLNDAIVELLEYMPNAGYEISDTRRYKDHGKKVEACLVATKNWQVGDELRLCTGMIANLNPSEDAMLRQGEKDFSIMWSTRKGCSCLFLGPARFVNHDCDSNCKFISLGQNSVTFKVVKEIKCGEELTVFYGNHYFGENNNECRCATCEAHGEGYFSTYSSMTEDDINNTDGRRRSSRKRKSAIHDDYVTDHIPRAKRTTTSERRNSASVMSIDFLCGREQEEQQQKQQQQQQQEEQEQQVAQQLSSSSPSSPSQSLPSPSKQTQSIHYKPPTSPLDLLCDAVLDAESNKLTVLVGPTPNKDTTPSAVSISMYYQQESSPLSDDLSSDTKADSAVGMSPHSHGWKEEYDYDEQHQQQLQQQHTTHREESKDINNITIENDDEDGLSDFLDDQSELSSIGSTELAEVIWSDDDDDYDDDEDSLSNENNIKGGNKKKKTKFITSSSTTNGEANISNKKLACIACKRELRREEISEQVGCDTSITADLVTWTWTPSALFTDWRPKRCPRCERHFTVFRQEWPNRKIKKKKQVQADIKSKKTTGKKQSSSKKKSATKRTAVPTPAPLKIDLVDVFNNDDVFSPLDTPLSDFSGDEDELFNSPL</sequence>
<accession>A0A8H7SCY2</accession>
<evidence type="ECO:0000259" key="2">
    <source>
        <dbReference type="PROSITE" id="PS50280"/>
    </source>
</evidence>
<dbReference type="PANTHER" id="PTHR12977">
    <property type="entry name" value="SUPPRESSOR OF VARIEGATION 4-20-RELATED"/>
    <property type="match status" value="1"/>
</dbReference>
<evidence type="ECO:0000256" key="1">
    <source>
        <dbReference type="SAM" id="MobiDB-lite"/>
    </source>
</evidence>
<feature type="compositionally biased region" description="Low complexity" evidence="1">
    <location>
        <begin position="282"/>
        <end position="322"/>
    </location>
</feature>
<dbReference type="InterPro" id="IPR046341">
    <property type="entry name" value="SET_dom_sf"/>
</dbReference>
<dbReference type="GO" id="GO:0005634">
    <property type="term" value="C:nucleus"/>
    <property type="evidence" value="ECO:0007669"/>
    <property type="project" value="TreeGrafter"/>
</dbReference>
<dbReference type="Pfam" id="PF00856">
    <property type="entry name" value="SET"/>
    <property type="match status" value="1"/>
</dbReference>
<name>A0A8H7SCY2_9FUNG</name>
<protein>
    <recommendedName>
        <fullName evidence="2">SET domain-containing protein</fullName>
    </recommendedName>
</protein>
<feature type="compositionally biased region" description="Basic and acidic residues" evidence="1">
    <location>
        <begin position="239"/>
        <end position="262"/>
    </location>
</feature>
<feature type="region of interest" description="Disordered" evidence="1">
    <location>
        <begin position="375"/>
        <end position="428"/>
    </location>
</feature>
<dbReference type="InterPro" id="IPR001214">
    <property type="entry name" value="SET_dom"/>
</dbReference>
<gene>
    <name evidence="3" type="ORF">INT45_012053</name>
</gene>
<dbReference type="InterPro" id="IPR039977">
    <property type="entry name" value="Suv4-20/Set9"/>
</dbReference>